<dbReference type="Proteomes" id="UP000241229">
    <property type="component" value="Unassembled WGS sequence"/>
</dbReference>
<dbReference type="Pfam" id="PF13489">
    <property type="entry name" value="Methyltransf_23"/>
    <property type="match status" value="1"/>
</dbReference>
<dbReference type="AlphaFoldDB" id="A0A2P7SPI0"/>
<dbReference type="OrthoDB" id="9804312at2"/>
<sequence length="231" mass="25318">MSTDRDTVRSYDTVAAEYAAEAAAVPEWVATEIDAFVAELGGSGRVLEIGSGGGRDALELEKRGISVRRTDISNGFVELLREAGFEADLLDPLTDDLADPRRPGMPYNGIWACASLIHVAREDFSTVLGRLAEATRTDGRLHVSVREGDGEDVSTYGGAAAPRRYVETYWREAALRSALTKAGWIVSQIRPCIGRPDDRWLSVRARRARRTQTLGLDWPSGSGRESKLKPR</sequence>
<gene>
    <name evidence="1" type="ORF">C7I84_05495</name>
</gene>
<organism evidence="1 2">
    <name type="scientific">Kumtagia ephedrae</name>
    <dbReference type="NCBI Taxonomy" id="2116701"/>
    <lineage>
        <taxon>Bacteria</taxon>
        <taxon>Pseudomonadati</taxon>
        <taxon>Pseudomonadota</taxon>
        <taxon>Alphaproteobacteria</taxon>
        <taxon>Hyphomicrobiales</taxon>
        <taxon>Phyllobacteriaceae</taxon>
        <taxon>Kumtagia</taxon>
    </lineage>
</organism>
<reference evidence="1 2" key="1">
    <citation type="submission" date="2018-03" db="EMBL/GenBank/DDBJ databases">
        <title>The draft genome of Mesorhizobium sp. 6GN-30.</title>
        <authorList>
            <person name="Liu L."/>
            <person name="Li L."/>
            <person name="Wang T."/>
            <person name="Zhang X."/>
            <person name="Liang L."/>
        </authorList>
    </citation>
    <scope>NUCLEOTIDE SEQUENCE [LARGE SCALE GENOMIC DNA]</scope>
    <source>
        <strain evidence="1 2">6GN30</strain>
    </source>
</reference>
<name>A0A2P7SPI0_9HYPH</name>
<comment type="caution">
    <text evidence="1">The sequence shown here is derived from an EMBL/GenBank/DDBJ whole genome shotgun (WGS) entry which is preliminary data.</text>
</comment>
<protein>
    <submittedName>
        <fullName evidence="1">Class I SAM-dependent methyltransferase</fullName>
    </submittedName>
</protein>
<proteinExistence type="predicted"/>
<dbReference type="CDD" id="cd02440">
    <property type="entry name" value="AdoMet_MTases"/>
    <property type="match status" value="1"/>
</dbReference>
<dbReference type="GO" id="GO:0032259">
    <property type="term" value="P:methylation"/>
    <property type="evidence" value="ECO:0007669"/>
    <property type="project" value="UniProtKB-KW"/>
</dbReference>
<accession>A0A2P7SPI0</accession>
<keyword evidence="1" id="KW-0489">Methyltransferase</keyword>
<evidence type="ECO:0000313" key="2">
    <source>
        <dbReference type="Proteomes" id="UP000241229"/>
    </source>
</evidence>
<dbReference type="Gene3D" id="3.40.50.150">
    <property type="entry name" value="Vaccinia Virus protein VP39"/>
    <property type="match status" value="1"/>
</dbReference>
<keyword evidence="2" id="KW-1185">Reference proteome</keyword>
<dbReference type="EMBL" id="PXYK01000004">
    <property type="protein sequence ID" value="PSJ64404.1"/>
    <property type="molecule type" value="Genomic_DNA"/>
</dbReference>
<evidence type="ECO:0000313" key="1">
    <source>
        <dbReference type="EMBL" id="PSJ64404.1"/>
    </source>
</evidence>
<dbReference type="PANTHER" id="PTHR43861">
    <property type="entry name" value="TRANS-ACONITATE 2-METHYLTRANSFERASE-RELATED"/>
    <property type="match status" value="1"/>
</dbReference>
<dbReference type="GO" id="GO:0008168">
    <property type="term" value="F:methyltransferase activity"/>
    <property type="evidence" value="ECO:0007669"/>
    <property type="project" value="UniProtKB-KW"/>
</dbReference>
<keyword evidence="1" id="KW-0808">Transferase</keyword>
<dbReference type="SUPFAM" id="SSF53335">
    <property type="entry name" value="S-adenosyl-L-methionine-dependent methyltransferases"/>
    <property type="match status" value="1"/>
</dbReference>
<dbReference type="InterPro" id="IPR029063">
    <property type="entry name" value="SAM-dependent_MTases_sf"/>
</dbReference>